<evidence type="ECO:0000256" key="5">
    <source>
        <dbReference type="ARBA" id="ARBA00022723"/>
    </source>
</evidence>
<feature type="domain" description="DAGKc" evidence="13">
    <location>
        <begin position="1"/>
        <end position="132"/>
    </location>
</feature>
<dbReference type="SUPFAM" id="SSF111331">
    <property type="entry name" value="NAD kinase/diacylglycerol kinase-like"/>
    <property type="match status" value="1"/>
</dbReference>
<evidence type="ECO:0000256" key="4">
    <source>
        <dbReference type="ARBA" id="ARBA00022679"/>
    </source>
</evidence>
<dbReference type="GO" id="GO:0005886">
    <property type="term" value="C:plasma membrane"/>
    <property type="evidence" value="ECO:0007669"/>
    <property type="project" value="TreeGrafter"/>
</dbReference>
<dbReference type="AlphaFoldDB" id="A0A2V3WE97"/>
<dbReference type="InterPro" id="IPR050187">
    <property type="entry name" value="Lipid_Phosphate_FormReg"/>
</dbReference>
<dbReference type="Pfam" id="PF19279">
    <property type="entry name" value="YegS_C"/>
    <property type="match status" value="1"/>
</dbReference>
<dbReference type="InterPro" id="IPR045540">
    <property type="entry name" value="YegS/DAGK_C"/>
</dbReference>
<evidence type="ECO:0000313" key="14">
    <source>
        <dbReference type="EMBL" id="PXW93200.1"/>
    </source>
</evidence>
<dbReference type="Gene3D" id="3.40.50.10330">
    <property type="entry name" value="Probable inorganic polyphosphate/atp-NAD kinase, domain 1"/>
    <property type="match status" value="1"/>
</dbReference>
<keyword evidence="5" id="KW-0479">Metal-binding</keyword>
<evidence type="ECO:0000256" key="1">
    <source>
        <dbReference type="ARBA" id="ARBA00001946"/>
    </source>
</evidence>
<keyword evidence="4" id="KW-0808">Transferase</keyword>
<evidence type="ECO:0000313" key="15">
    <source>
        <dbReference type="Proteomes" id="UP000247922"/>
    </source>
</evidence>
<dbReference type="GO" id="GO:0046872">
    <property type="term" value="F:metal ion binding"/>
    <property type="evidence" value="ECO:0007669"/>
    <property type="project" value="UniProtKB-KW"/>
</dbReference>
<name>A0A2V3WE97_9BACI</name>
<keyword evidence="15" id="KW-1185">Reference proteome</keyword>
<dbReference type="InterPro" id="IPR001206">
    <property type="entry name" value="Diacylglycerol_kinase_cat_dom"/>
</dbReference>
<evidence type="ECO:0000256" key="2">
    <source>
        <dbReference type="ARBA" id="ARBA00005983"/>
    </source>
</evidence>
<keyword evidence="6" id="KW-0547">Nucleotide-binding</keyword>
<keyword evidence="9" id="KW-0460">Magnesium</keyword>
<evidence type="ECO:0000256" key="11">
    <source>
        <dbReference type="ARBA" id="ARBA00023209"/>
    </source>
</evidence>
<dbReference type="GO" id="GO:0008654">
    <property type="term" value="P:phospholipid biosynthetic process"/>
    <property type="evidence" value="ECO:0007669"/>
    <property type="project" value="UniProtKB-KW"/>
</dbReference>
<keyword evidence="3" id="KW-0444">Lipid biosynthesis</keyword>
<dbReference type="NCBIfam" id="TIGR00147">
    <property type="entry name" value="YegS/Rv2252/BmrU family lipid kinase"/>
    <property type="match status" value="1"/>
</dbReference>
<dbReference type="SMART" id="SM00046">
    <property type="entry name" value="DAGKc"/>
    <property type="match status" value="1"/>
</dbReference>
<reference evidence="14 15" key="1">
    <citation type="submission" date="2018-05" db="EMBL/GenBank/DDBJ databases">
        <title>Genomic Encyclopedia of Type Strains, Phase IV (KMG-IV): sequencing the most valuable type-strain genomes for metagenomic binning, comparative biology and taxonomic classification.</title>
        <authorList>
            <person name="Goeker M."/>
        </authorList>
    </citation>
    <scope>NUCLEOTIDE SEQUENCE [LARGE SCALE GENOMIC DNA]</scope>
    <source>
        <strain evidence="14 15">DSM 22440</strain>
    </source>
</reference>
<proteinExistence type="inferred from homology"/>
<organism evidence="14 15">
    <name type="scientific">Streptohalobacillus salinus</name>
    <dbReference type="NCBI Taxonomy" id="621096"/>
    <lineage>
        <taxon>Bacteria</taxon>
        <taxon>Bacillati</taxon>
        <taxon>Bacillota</taxon>
        <taxon>Bacilli</taxon>
        <taxon>Bacillales</taxon>
        <taxon>Bacillaceae</taxon>
        <taxon>Streptohalobacillus</taxon>
    </lineage>
</organism>
<accession>A0A2V3WE97</accession>
<comment type="caution">
    <text evidence="14">The sequence shown here is derived from an EMBL/GenBank/DDBJ whole genome shotgun (WGS) entry which is preliminary data.</text>
</comment>
<dbReference type="RefSeq" id="WP_110250293.1">
    <property type="nucleotide sequence ID" value="NZ_QJJR01000001.1"/>
</dbReference>
<keyword evidence="12" id="KW-1208">Phospholipid metabolism</keyword>
<dbReference type="PANTHER" id="PTHR12358:SF106">
    <property type="entry name" value="LIPID KINASE YEGS"/>
    <property type="match status" value="1"/>
</dbReference>
<dbReference type="InterPro" id="IPR005218">
    <property type="entry name" value="Diacylglycerol/lipid_kinase"/>
</dbReference>
<protein>
    <submittedName>
        <fullName evidence="14">YegS/Rv2252/BmrU family lipid kinase</fullName>
    </submittedName>
</protein>
<dbReference type="OrthoDB" id="142078at2"/>
<dbReference type="InterPro" id="IPR016064">
    <property type="entry name" value="NAD/diacylglycerol_kinase_sf"/>
</dbReference>
<sequence length="297" mass="33117">MENAMLIYNPSSGDELAGEYYLDITEAIEQKGYQLEVRETEKSGDATVFAADACRQMFDLVVAVGGDGTINEVINGLAEQRHQPLFTFIPFGTVNDFARAIGMPMDPDKAIAYLKEADTEQRVDIGKVNDHYFVNVIAVGAIAEATYDVSPEQKTRFGALSYYIEGAKKVTENNSYPIRLTLPHQEIEEQAFLVIIGMTNSIAGFEKLSLEAELDDGLMHVFIVKELKGLDIVRIISSAMTGTFSEQDQVIYIKTNYARLSSKVKLHTNIDGDEGEDLPIELNVLKKHIRLLRCHEK</sequence>
<evidence type="ECO:0000256" key="12">
    <source>
        <dbReference type="ARBA" id="ARBA00023264"/>
    </source>
</evidence>
<evidence type="ECO:0000259" key="13">
    <source>
        <dbReference type="PROSITE" id="PS50146"/>
    </source>
</evidence>
<comment type="similarity">
    <text evidence="2">Belongs to the diacylglycerol/lipid kinase family.</text>
</comment>
<dbReference type="EMBL" id="QJJR01000001">
    <property type="protein sequence ID" value="PXW93200.1"/>
    <property type="molecule type" value="Genomic_DNA"/>
</dbReference>
<keyword evidence="11" id="KW-0594">Phospholipid biosynthesis</keyword>
<dbReference type="PROSITE" id="PS50146">
    <property type="entry name" value="DAGK"/>
    <property type="match status" value="1"/>
</dbReference>
<keyword evidence="10" id="KW-0443">Lipid metabolism</keyword>
<keyword evidence="8" id="KW-0067">ATP-binding</keyword>
<dbReference type="GO" id="GO:0004143">
    <property type="term" value="F:ATP-dependent diacylglycerol kinase activity"/>
    <property type="evidence" value="ECO:0007669"/>
    <property type="project" value="TreeGrafter"/>
</dbReference>
<evidence type="ECO:0000256" key="10">
    <source>
        <dbReference type="ARBA" id="ARBA00023098"/>
    </source>
</evidence>
<evidence type="ECO:0000256" key="6">
    <source>
        <dbReference type="ARBA" id="ARBA00022741"/>
    </source>
</evidence>
<dbReference type="Pfam" id="PF00781">
    <property type="entry name" value="DAGK_cat"/>
    <property type="match status" value="1"/>
</dbReference>
<dbReference type="Gene3D" id="2.60.200.40">
    <property type="match status" value="1"/>
</dbReference>
<keyword evidence="7 14" id="KW-0418">Kinase</keyword>
<dbReference type="GO" id="GO:0005524">
    <property type="term" value="F:ATP binding"/>
    <property type="evidence" value="ECO:0007669"/>
    <property type="project" value="UniProtKB-KW"/>
</dbReference>
<evidence type="ECO:0000256" key="9">
    <source>
        <dbReference type="ARBA" id="ARBA00022842"/>
    </source>
</evidence>
<comment type="cofactor">
    <cofactor evidence="1">
        <name>Mg(2+)</name>
        <dbReference type="ChEBI" id="CHEBI:18420"/>
    </cofactor>
</comment>
<gene>
    <name evidence="14" type="ORF">DES38_101286</name>
</gene>
<dbReference type="PANTHER" id="PTHR12358">
    <property type="entry name" value="SPHINGOSINE KINASE"/>
    <property type="match status" value="1"/>
</dbReference>
<evidence type="ECO:0000256" key="7">
    <source>
        <dbReference type="ARBA" id="ARBA00022777"/>
    </source>
</evidence>
<evidence type="ECO:0000256" key="3">
    <source>
        <dbReference type="ARBA" id="ARBA00022516"/>
    </source>
</evidence>
<evidence type="ECO:0000256" key="8">
    <source>
        <dbReference type="ARBA" id="ARBA00022840"/>
    </source>
</evidence>
<dbReference type="Proteomes" id="UP000247922">
    <property type="component" value="Unassembled WGS sequence"/>
</dbReference>
<dbReference type="InterPro" id="IPR017438">
    <property type="entry name" value="ATP-NAD_kinase_N"/>
</dbReference>